<accession>A0ABC7ZII3</accession>
<protein>
    <submittedName>
        <fullName evidence="3">Uncharacterized protein</fullName>
    </submittedName>
</protein>
<dbReference type="KEGG" id="mgx:CM1_00845"/>
<sequence length="279" mass="31686">MDPQNKSPKPPVKSTRLVVKKQPAGVVFPKLSIPVNDFEKTVTLTRAQKKEAKLLKKAQRKANKLNNKQDSTFFNSASGETNNTILPPGVKNQADNKTNRFSKFISFFTSSKNKQPDEITERLVDDPTVKNRFSAFNKKLIWVLKDKKLRARAWKIVGYTNLVIVAFFAGLLAVMNKFITLSSVEYPAIALQLPINNALWGISIFVISIVTLPFWTMFILFLMGVKDVRTSRSIHYFIWIVLIINVVLLLVSCLLMIAAYAHLDGYNIWRNLESLNPNN</sequence>
<evidence type="ECO:0000313" key="3">
    <source>
        <dbReference type="EMBL" id="AFQ03957.1"/>
    </source>
</evidence>
<dbReference type="RefSeq" id="WP_014893963.1">
    <property type="nucleotide sequence ID" value="NC_018497.1"/>
</dbReference>
<feature type="transmembrane region" description="Helical" evidence="2">
    <location>
        <begin position="236"/>
        <end position="261"/>
    </location>
</feature>
<organism evidence="3 4">
    <name type="scientific">Mycoplasmoides genitalium M6320</name>
    <dbReference type="NCBI Taxonomy" id="662945"/>
    <lineage>
        <taxon>Bacteria</taxon>
        <taxon>Bacillati</taxon>
        <taxon>Mycoplasmatota</taxon>
        <taxon>Mycoplasmoidales</taxon>
        <taxon>Mycoplasmoidaceae</taxon>
        <taxon>Mycoplasmoides</taxon>
    </lineage>
</organism>
<evidence type="ECO:0000313" key="4">
    <source>
        <dbReference type="Proteomes" id="UP000005254"/>
    </source>
</evidence>
<evidence type="ECO:0000256" key="2">
    <source>
        <dbReference type="SAM" id="Phobius"/>
    </source>
</evidence>
<dbReference type="NCBIfam" id="NF045739">
    <property type="entry name" value="MPN157"/>
    <property type="match status" value="1"/>
</dbReference>
<name>A0ABC7ZII3_MYCGT</name>
<gene>
    <name evidence="3" type="ORF">CM1_00845</name>
</gene>
<keyword evidence="2" id="KW-1133">Transmembrane helix</keyword>
<reference evidence="3 4" key="1">
    <citation type="journal article" date="2012" name="J. Bacteriol.">
        <title>Draft Genome Sequences of Four Axenic Mycoplasma genitalium Strains Isolated from Denmark, Japan, and Australia.</title>
        <authorList>
            <person name="McGowin C.L."/>
            <person name="Ma L."/>
            <person name="Jensen J.S."/>
            <person name="Mancuso M.M."/>
            <person name="Hamasuna R."/>
            <person name="Adegboye D."/>
            <person name="Martin D.H."/>
        </authorList>
    </citation>
    <scope>NUCLEOTIDE SEQUENCE [LARGE SCALE GENOMIC DNA]</scope>
    <source>
        <strain evidence="3 4">M6320</strain>
    </source>
</reference>
<dbReference type="EMBL" id="CP003772">
    <property type="protein sequence ID" value="AFQ03957.1"/>
    <property type="molecule type" value="Genomic_DNA"/>
</dbReference>
<proteinExistence type="predicted"/>
<dbReference type="Proteomes" id="UP000005254">
    <property type="component" value="Chromosome"/>
</dbReference>
<keyword evidence="2" id="KW-0812">Transmembrane</keyword>
<feature type="transmembrane region" description="Helical" evidence="2">
    <location>
        <begin position="199"/>
        <end position="224"/>
    </location>
</feature>
<evidence type="ECO:0000256" key="1">
    <source>
        <dbReference type="SAM" id="MobiDB-lite"/>
    </source>
</evidence>
<keyword evidence="2" id="KW-0472">Membrane</keyword>
<feature type="transmembrane region" description="Helical" evidence="2">
    <location>
        <begin position="156"/>
        <end position="179"/>
    </location>
</feature>
<dbReference type="AlphaFoldDB" id="A0ABC7ZII3"/>
<feature type="region of interest" description="Disordered" evidence="1">
    <location>
        <begin position="60"/>
        <end position="92"/>
    </location>
</feature>
<feature type="compositionally biased region" description="Polar residues" evidence="1">
    <location>
        <begin position="70"/>
        <end position="85"/>
    </location>
</feature>